<dbReference type="PANTHER" id="PTHR43133:SF63">
    <property type="entry name" value="RNA POLYMERASE SIGMA FACTOR FECI-RELATED"/>
    <property type="match status" value="1"/>
</dbReference>
<dbReference type="Pfam" id="PF04542">
    <property type="entry name" value="Sigma70_r2"/>
    <property type="match status" value="1"/>
</dbReference>
<dbReference type="OrthoDB" id="9794372at2"/>
<reference evidence="8 9" key="1">
    <citation type="journal article" date="2015" name="Proc. Natl. Acad. Sci. U.S.A.">
        <title>Expanded metabolic versatility of ubiquitous nitrite-oxidizing bacteria from the genus Nitrospira.</title>
        <authorList>
            <person name="Koch H."/>
            <person name="Lucker S."/>
            <person name="Albertsen M."/>
            <person name="Kitzinger K."/>
            <person name="Herbold C."/>
            <person name="Spieck E."/>
            <person name="Nielsen P.H."/>
            <person name="Wagner M."/>
            <person name="Daims H."/>
        </authorList>
    </citation>
    <scope>NUCLEOTIDE SEQUENCE [LARGE SCALE GENOMIC DNA]</scope>
    <source>
        <strain evidence="8 9">NSP M-1</strain>
    </source>
</reference>
<dbReference type="GO" id="GO:0003677">
    <property type="term" value="F:DNA binding"/>
    <property type="evidence" value="ECO:0007669"/>
    <property type="project" value="InterPro"/>
</dbReference>
<keyword evidence="4" id="KW-0804">Transcription</keyword>
<dbReference type="Gene3D" id="1.10.10.10">
    <property type="entry name" value="Winged helix-like DNA-binding domain superfamily/Winged helix DNA-binding domain"/>
    <property type="match status" value="1"/>
</dbReference>
<feature type="region of interest" description="Disordered" evidence="5">
    <location>
        <begin position="85"/>
        <end position="104"/>
    </location>
</feature>
<evidence type="ECO:0000256" key="4">
    <source>
        <dbReference type="ARBA" id="ARBA00023163"/>
    </source>
</evidence>
<dbReference type="Pfam" id="PF08281">
    <property type="entry name" value="Sigma70_r4_2"/>
    <property type="match status" value="1"/>
</dbReference>
<evidence type="ECO:0000313" key="9">
    <source>
        <dbReference type="Proteomes" id="UP000069205"/>
    </source>
</evidence>
<keyword evidence="9" id="KW-1185">Reference proteome</keyword>
<dbReference type="STRING" id="42253.NITMOv2_0902"/>
<dbReference type="PANTHER" id="PTHR43133">
    <property type="entry name" value="RNA POLYMERASE ECF-TYPE SIGMA FACTO"/>
    <property type="match status" value="1"/>
</dbReference>
<dbReference type="SUPFAM" id="SSF88659">
    <property type="entry name" value="Sigma3 and sigma4 domains of RNA polymerase sigma factors"/>
    <property type="match status" value="1"/>
</dbReference>
<dbReference type="InterPro" id="IPR007627">
    <property type="entry name" value="RNA_pol_sigma70_r2"/>
</dbReference>
<sequence>MTPSSSAEWPLGAFTNYYRELLSFLTGLLRCPHDAADVAQDSFVRLLATKDSHAVRQPRAFLYRIAKNLAVDSVRRRQVRARHLTELTDAVDTPSPQPRPDQKLEREQLSCALRDLIATMPPRRREVFVLYRYEQLTQADIAERIGISTTMVERHLSKAMAHCRERLEPFL</sequence>
<dbReference type="RefSeq" id="WP_053378690.1">
    <property type="nucleotide sequence ID" value="NZ_CP011801.1"/>
</dbReference>
<dbReference type="InterPro" id="IPR014284">
    <property type="entry name" value="RNA_pol_sigma-70_dom"/>
</dbReference>
<keyword evidence="3" id="KW-0731">Sigma factor</keyword>
<dbReference type="KEGG" id="nmv:NITMOv2_0902"/>
<keyword evidence="2" id="KW-0805">Transcription regulation</keyword>
<evidence type="ECO:0000256" key="5">
    <source>
        <dbReference type="SAM" id="MobiDB-lite"/>
    </source>
</evidence>
<proteinExistence type="inferred from homology"/>
<dbReference type="InterPro" id="IPR013249">
    <property type="entry name" value="RNA_pol_sigma70_r4_t2"/>
</dbReference>
<dbReference type="InterPro" id="IPR036388">
    <property type="entry name" value="WH-like_DNA-bd_sf"/>
</dbReference>
<dbReference type="EMBL" id="CP011801">
    <property type="protein sequence ID" value="ALA57337.1"/>
    <property type="molecule type" value="Genomic_DNA"/>
</dbReference>
<dbReference type="GO" id="GO:0016987">
    <property type="term" value="F:sigma factor activity"/>
    <property type="evidence" value="ECO:0007669"/>
    <property type="project" value="UniProtKB-KW"/>
</dbReference>
<dbReference type="InterPro" id="IPR039425">
    <property type="entry name" value="RNA_pol_sigma-70-like"/>
</dbReference>
<dbReference type="PATRIC" id="fig|42253.5.peg.884"/>
<comment type="similarity">
    <text evidence="1">Belongs to the sigma-70 factor family. ECF subfamily.</text>
</comment>
<evidence type="ECO:0000256" key="1">
    <source>
        <dbReference type="ARBA" id="ARBA00010641"/>
    </source>
</evidence>
<dbReference type="CDD" id="cd06171">
    <property type="entry name" value="Sigma70_r4"/>
    <property type="match status" value="1"/>
</dbReference>
<feature type="domain" description="RNA polymerase sigma-70 region 2" evidence="6">
    <location>
        <begin position="14"/>
        <end position="78"/>
    </location>
</feature>
<dbReference type="AlphaFoldDB" id="A0A0K2G9R4"/>
<accession>A0A0K2G9R4</accession>
<evidence type="ECO:0000259" key="7">
    <source>
        <dbReference type="Pfam" id="PF08281"/>
    </source>
</evidence>
<evidence type="ECO:0000313" key="8">
    <source>
        <dbReference type="EMBL" id="ALA57337.1"/>
    </source>
</evidence>
<dbReference type="SUPFAM" id="SSF88946">
    <property type="entry name" value="Sigma2 domain of RNA polymerase sigma factors"/>
    <property type="match status" value="1"/>
</dbReference>
<evidence type="ECO:0000256" key="3">
    <source>
        <dbReference type="ARBA" id="ARBA00023082"/>
    </source>
</evidence>
<dbReference type="InterPro" id="IPR013324">
    <property type="entry name" value="RNA_pol_sigma_r3/r4-like"/>
</dbReference>
<evidence type="ECO:0000259" key="6">
    <source>
        <dbReference type="Pfam" id="PF04542"/>
    </source>
</evidence>
<protein>
    <submittedName>
        <fullName evidence="8">RNA polymerase sigma factor FecI (Sigma-19)</fullName>
    </submittedName>
</protein>
<feature type="domain" description="RNA polymerase sigma factor 70 region 4 type 2" evidence="7">
    <location>
        <begin position="112"/>
        <end position="163"/>
    </location>
</feature>
<dbReference type="NCBIfam" id="TIGR02937">
    <property type="entry name" value="sigma70-ECF"/>
    <property type="match status" value="1"/>
</dbReference>
<dbReference type="InterPro" id="IPR013325">
    <property type="entry name" value="RNA_pol_sigma_r2"/>
</dbReference>
<dbReference type="Gene3D" id="1.10.1740.10">
    <property type="match status" value="1"/>
</dbReference>
<dbReference type="GO" id="GO:0006352">
    <property type="term" value="P:DNA-templated transcription initiation"/>
    <property type="evidence" value="ECO:0007669"/>
    <property type="project" value="InterPro"/>
</dbReference>
<evidence type="ECO:0000256" key="2">
    <source>
        <dbReference type="ARBA" id="ARBA00023015"/>
    </source>
</evidence>
<dbReference type="Proteomes" id="UP000069205">
    <property type="component" value="Chromosome"/>
</dbReference>
<name>A0A0K2G9R4_NITMO</name>
<gene>
    <name evidence="8" type="primary">fecI</name>
    <name evidence="8" type="ORF">NITMOv2_0902</name>
</gene>
<organism evidence="8 9">
    <name type="scientific">Nitrospira moscoviensis</name>
    <dbReference type="NCBI Taxonomy" id="42253"/>
    <lineage>
        <taxon>Bacteria</taxon>
        <taxon>Pseudomonadati</taxon>
        <taxon>Nitrospirota</taxon>
        <taxon>Nitrospiria</taxon>
        <taxon>Nitrospirales</taxon>
        <taxon>Nitrospiraceae</taxon>
        <taxon>Nitrospira</taxon>
    </lineage>
</organism>